<keyword evidence="9" id="KW-0732">Signal</keyword>
<evidence type="ECO:0000256" key="4">
    <source>
        <dbReference type="ARBA" id="ARBA00022679"/>
    </source>
</evidence>
<feature type="chain" id="PRO_5035459202" description="alpha-1,3-glucan synthase" evidence="9">
    <location>
        <begin position="20"/>
        <end position="2344"/>
    </location>
</feature>
<evidence type="ECO:0000256" key="8">
    <source>
        <dbReference type="SAM" id="Phobius"/>
    </source>
</evidence>
<dbReference type="EMBL" id="JAEVFJ010000002">
    <property type="protein sequence ID" value="KAH8107108.1"/>
    <property type="molecule type" value="Genomic_DNA"/>
</dbReference>
<dbReference type="InterPro" id="IPR017853">
    <property type="entry name" value="GH"/>
</dbReference>
<proteinExistence type="inferred from homology"/>
<dbReference type="Pfam" id="PF26111">
    <property type="entry name" value="Ig_Mok13"/>
    <property type="match status" value="1"/>
</dbReference>
<dbReference type="SUPFAM" id="SSF51445">
    <property type="entry name" value="(Trans)glycosidases"/>
    <property type="match status" value="1"/>
</dbReference>
<feature type="transmembrane region" description="Helical" evidence="8">
    <location>
        <begin position="2019"/>
        <end position="2037"/>
    </location>
</feature>
<feature type="transmembrane region" description="Helical" evidence="8">
    <location>
        <begin position="2049"/>
        <end position="2069"/>
    </location>
</feature>
<feature type="signal peptide" evidence="9">
    <location>
        <begin position="1"/>
        <end position="19"/>
    </location>
</feature>
<evidence type="ECO:0000256" key="1">
    <source>
        <dbReference type="ARBA" id="ARBA00006122"/>
    </source>
</evidence>
<feature type="transmembrane region" description="Helical" evidence="8">
    <location>
        <begin position="1980"/>
        <end position="1999"/>
    </location>
</feature>
<dbReference type="Pfam" id="PF26114">
    <property type="entry name" value="Ig_2_Mok13"/>
    <property type="match status" value="1"/>
</dbReference>
<dbReference type="InterPro" id="IPR058657">
    <property type="entry name" value="Mok11-13/Ags1-like_Ig"/>
</dbReference>
<name>A0A8K0UX74_9AGAR</name>
<keyword evidence="5" id="KW-0961">Cell wall biogenesis/degradation</keyword>
<dbReference type="FunFam" id="3.40.50.2000:FF:000157">
    <property type="entry name" value="Alpha-1,3-glucan synthase, variant"/>
    <property type="match status" value="1"/>
</dbReference>
<dbReference type="InterPro" id="IPR001296">
    <property type="entry name" value="Glyco_trans_1"/>
</dbReference>
<evidence type="ECO:0000256" key="6">
    <source>
        <dbReference type="ARBA" id="ARBA00048960"/>
    </source>
</evidence>
<comment type="similarity">
    <text evidence="1">Belongs to the glycosyltransferase group 1 family.</text>
</comment>
<feature type="transmembrane region" description="Helical" evidence="8">
    <location>
        <begin position="1062"/>
        <end position="1088"/>
    </location>
</feature>
<dbReference type="FunFam" id="3.20.20.80:FF:000162">
    <property type="entry name" value="Cell wall alpha-1,3-glucan synthase mok12"/>
    <property type="match status" value="1"/>
</dbReference>
<dbReference type="OrthoDB" id="512920at2759"/>
<dbReference type="PANTHER" id="PTHR47182:SF2">
    <property type="entry name" value="CELL WALL ALPHA-1,3-GLUCAN SYNTHASE AGS1"/>
    <property type="match status" value="1"/>
</dbReference>
<feature type="transmembrane region" description="Helical" evidence="8">
    <location>
        <begin position="2081"/>
        <end position="2104"/>
    </location>
</feature>
<gene>
    <name evidence="11" type="ORF">BXZ70DRAFT_916460</name>
</gene>
<dbReference type="EC" id="2.4.1.183" evidence="2"/>
<keyword evidence="3" id="KW-0328">Glycosyltransferase</keyword>
<dbReference type="InterPro" id="IPR013534">
    <property type="entry name" value="Starch_synth_cat_dom"/>
</dbReference>
<feature type="transmembrane region" description="Helical" evidence="8">
    <location>
        <begin position="2316"/>
        <end position="2335"/>
    </location>
</feature>
<dbReference type="GO" id="GO:0009277">
    <property type="term" value="C:fungal-type cell wall"/>
    <property type="evidence" value="ECO:0007669"/>
    <property type="project" value="TreeGrafter"/>
</dbReference>
<protein>
    <recommendedName>
        <fullName evidence="2">alpha-1,3-glucan synthase</fullName>
        <ecNumber evidence="2">2.4.1.183</ecNumber>
    </recommendedName>
</protein>
<dbReference type="InterPro" id="IPR006047">
    <property type="entry name" value="GH13_cat_dom"/>
</dbReference>
<dbReference type="CDD" id="cd03791">
    <property type="entry name" value="GT5_Glycogen_synthase_DULL1-like"/>
    <property type="match status" value="1"/>
</dbReference>
<evidence type="ECO:0000259" key="10">
    <source>
        <dbReference type="SMART" id="SM00642"/>
    </source>
</evidence>
<dbReference type="SUPFAM" id="SSF53756">
    <property type="entry name" value="UDP-Glycosyltransferase/glycogen phosphorylase"/>
    <property type="match status" value="1"/>
</dbReference>
<dbReference type="InterPro" id="IPR058659">
    <property type="entry name" value="Mok11-13/Ags1-like_CBM"/>
</dbReference>
<evidence type="ECO:0000256" key="2">
    <source>
        <dbReference type="ARBA" id="ARBA00012688"/>
    </source>
</evidence>
<dbReference type="Pfam" id="PF26108">
    <property type="entry name" value="GH_Mok13"/>
    <property type="match status" value="1"/>
</dbReference>
<dbReference type="GO" id="GO:0047657">
    <property type="term" value="F:alpha-1,3-glucan synthase activity"/>
    <property type="evidence" value="ECO:0007669"/>
    <property type="project" value="UniProtKB-EC"/>
</dbReference>
<sequence length="2344" mass="262532">MRWCTALVSLLSLAPAVWSSPYRPELVNYNLNTNQNAQTPVEYSATKRSSYHKSPDNWRELAFYTILLDKFADGDPRNNDFFGTIFEHDWRETQLRFGGDIKGLIARLDYIQGMGMRGIFISGTPFVNMLWQADSYSPLDFTVLDPHWGPISEWQEFIDEVHRRDMFLMVDFTVGTMADLLGFEGFLNTSTPFSLDEHKTVWKDPTYYPWNFNEYKDFGISNKYNDSCQLPVFWENDGTVANIGKTQGCMESDFDQYGDMEAFGVHPDWQRQLAKFASVQDRLREWKPEVMSKLENFACIAITALDFDAIRIDKATQVTVDALSSWASSARACANALGKTNFFISGEVTGGDTFGALYYGRGRTPNQLPPGFLGAANLKPDQNQFFLRDAPLNCLDGVAFHYSIYRSLSRVLGMDGNLQVAFDIDTNFVTAWNQMFVSNDFINAQTGQVDPRHMFGTSNFDVFRWPSLENGTQRSVLGTFITTLVMPGIPLYYYGEEQNFYLYDTGASNYLYGRQAMTANRAWQRHGCYSLGSEQYFNMPLGKAMLGCQDDWNSLDHFDPTMDSRRVFSHFNYLRTVYSALQDGFNLVQRGNWTHFIQRPGSNQTQTEMGLWSITRSGIDGVQTLTGNHTDQVWMLYSNENSTQTWTFDCKGPNWIPSPYTSDTIVRNLFPPYETYTLQDSLSPYHNDGKAPFFGCLPTVTMEGFGFKALVPQEEWVPPKPAMTKFSPGHDARIHVEQGDVNATTIDIRLEYNVEMSCASLTAAISFNMSSSGHGGNPTIQGQAQCGKVDNPDPARIQGADTSQWYWAATLQNVPDGILTITVTNPTTQDGTQSTGTTDHLLLRKGSSKNVMVFPDADYDNEAFSVSNGQYTFTHKAFGADLIRYSGNFGQNWTTWQPWEDVTNMNASLFGGKDEFFWDGNHVMVQYWSQAALSASHVVHADHGYNKARRVPQLLARGPFNQWGFDKGISAMMEQNEDGKWELEIMSTWPAYVQLNVWGYDDYYYGDVDADGVLDRLPPNTVAPNYINMTAPPHPHLAWALLIDDATMTWSLEPRGQSAVGAIMYALLLSIPLITGIIAVILFMWSFYGIKYNKWGVKPKESHSYFPILGALGNKSKTNLNDGSTPMSEKKGYGSNHKHNSEIIGWPEDKNKRRKVLIATLEYEIIDWKLKVKIGGLGVMSSLMGKAMTDVDLIWVVPKVKDLEYPPGDPAEPIEVIIFGEPYLIEVETHVLDNITYVILDSPVFRAQTKADPYPARMDDLSSAIFYSTWNQAIAATVRRFPLIDIYHVNDYHGALAPIYLLPKVLPVCLSLHNAEFQGLWPLRTKEEMKEVCSAFNISKEHCTKYVQFGNTFNLLHAAASFISVHQKSVGVAGVSDKYGKRSWARYPALWTLKHVDSLPNPDPTDIAALDENPIALRDIQIDQAAESERPEHKRQAQEWANIKQDPNADLFVFVGRWSKQKGVDLIADVMPSLMEKRPSIQLICVGPVIDLYGRFAAEKLARLMEIYPDRVYSKPEFTALPPYLFSGADFALIPSRDEPFGLVAVEFGRKGALGVGSRLGGLGLMPGWWFPVESTSAEHMMSQLTKTIKMALKSTEEERAMLRARSAVQRFPVVEWRQRMEDFHKRSINTSRGVAGANAWRASDCDGGAGRPIDEHDDWNPEYQAYPSQPAWDSRSIDGRNSTVESPGQWSNASLTPNELAPPRLVGDERRGSISDASDNEGDYFAPNRGSAAPRQNYGNFLEKANRQIAREQKHAPDPFLDAGPSRPFGSHSRASSVESIASIVTEKQDSPLNKAIASFTDADGGVAQEFVQKLQALNSHNSKGELSIDKYLQKSEEAFFDKVKKDKLSSAASVRSSRRDSIWGTPAPSTFDHSRPASPMGGASSFAPGQDGYSGPLPNEHGEVVMTSLQIALSREVFGWPIYTIIIAAGQMLSATSFQITLLSGQNWQTDVQLYVLGGVFLAASAVWYTLFRFKPSVYVLSAPWLFFGLAFILIGLPSVSPALRPAHNALTSAATWAYAIGSAAAFLFFGLNFGEEAGAATEVWTLRACVVQGSQQIWVAALWYWGNSLNGTPDGSQAPWWIVLIVWPLAVISFLFSYLMLYGLPDYYRQTPPKVPNFLKTLFRRKLVLWFLGSEILRDYWLSGPYGRNWSFLWSVPIPKWQILLLVITFFIGVWAAMMGILTWLSKTHTWLLPVFAVGLGAPRWCQMLWGTSSLALYIPWAGSGGPYLGISLWLWLGVLDAIQGVGLGMILLQTLSRLHVCATLAFAQIIGSICVMVARATAPNRIGPESVFPDAAKWDFQEGLKGSPLASAPFWVAMICQIIIVIGYFWFYRKEQLARP</sequence>
<dbReference type="InterPro" id="IPR058658">
    <property type="entry name" value="Mok11-13/Ags1-like_Ig_2"/>
</dbReference>
<dbReference type="Pfam" id="PF00128">
    <property type="entry name" value="Alpha-amylase"/>
    <property type="match status" value="1"/>
</dbReference>
<dbReference type="PANTHER" id="PTHR47182">
    <property type="entry name" value="CELL WALL ALPHA-1,3-GLUCAN SYNTHASE AGS1-RELATED"/>
    <property type="match status" value="1"/>
</dbReference>
<comment type="caution">
    <text evidence="11">The sequence shown here is derived from an EMBL/GenBank/DDBJ whole genome shotgun (WGS) entry which is preliminary data.</text>
</comment>
<accession>A0A8K0UX74</accession>
<feature type="domain" description="Glycosyl hydrolase family 13 catalytic" evidence="10">
    <location>
        <begin position="65"/>
        <end position="521"/>
    </location>
</feature>
<dbReference type="Pfam" id="PF26127">
    <property type="entry name" value="12TM_Mok13"/>
    <property type="match status" value="1"/>
</dbReference>
<keyword evidence="4" id="KW-0808">Transferase</keyword>
<evidence type="ECO:0000256" key="7">
    <source>
        <dbReference type="SAM" id="MobiDB-lite"/>
    </source>
</evidence>
<comment type="catalytic activity">
    <reaction evidence="6">
        <text>[(1-&gt;3)-alpha-D-glucosyl](n) + UDP-alpha-D-glucose = [(1-&gt;3)-alpha-D-glucosyl](n+1) + UDP + H(+)</text>
        <dbReference type="Rhea" id="RHEA:19749"/>
        <dbReference type="Rhea" id="RHEA-COMP:11150"/>
        <dbReference type="Rhea" id="RHEA-COMP:11151"/>
        <dbReference type="ChEBI" id="CHEBI:15378"/>
        <dbReference type="ChEBI" id="CHEBI:28100"/>
        <dbReference type="ChEBI" id="CHEBI:58223"/>
        <dbReference type="ChEBI" id="CHEBI:58885"/>
        <dbReference type="EC" id="2.4.1.183"/>
    </reaction>
</comment>
<dbReference type="InterPro" id="IPR058654">
    <property type="entry name" value="Mok11-14/Ags1-like_TM"/>
</dbReference>
<keyword evidence="8" id="KW-1133">Transmembrane helix</keyword>
<organism evidence="11 12">
    <name type="scientific">Cristinia sonorae</name>
    <dbReference type="NCBI Taxonomy" id="1940300"/>
    <lineage>
        <taxon>Eukaryota</taxon>
        <taxon>Fungi</taxon>
        <taxon>Dikarya</taxon>
        <taxon>Basidiomycota</taxon>
        <taxon>Agaricomycotina</taxon>
        <taxon>Agaricomycetes</taxon>
        <taxon>Agaricomycetidae</taxon>
        <taxon>Agaricales</taxon>
        <taxon>Pleurotineae</taxon>
        <taxon>Stephanosporaceae</taxon>
        <taxon>Cristinia</taxon>
    </lineage>
</organism>
<dbReference type="FunFam" id="3.40.50.2000:FF:000052">
    <property type="entry name" value="Alpha-1,3-glucan synthase Ags2"/>
    <property type="match status" value="1"/>
</dbReference>
<feature type="compositionally biased region" description="Polar residues" evidence="7">
    <location>
        <begin position="1680"/>
        <end position="1698"/>
    </location>
</feature>
<dbReference type="Gene3D" id="3.40.50.2000">
    <property type="entry name" value="Glycogen Phosphorylase B"/>
    <property type="match status" value="2"/>
</dbReference>
<dbReference type="Pfam" id="PF08323">
    <property type="entry name" value="Glyco_transf_5"/>
    <property type="match status" value="1"/>
</dbReference>
<dbReference type="InterPro" id="IPR058655">
    <property type="entry name" value="Mok11-14/Ags1-like"/>
</dbReference>
<dbReference type="Proteomes" id="UP000813824">
    <property type="component" value="Unassembled WGS sequence"/>
</dbReference>
<keyword evidence="8" id="KW-0472">Membrane</keyword>
<evidence type="ECO:0000313" key="11">
    <source>
        <dbReference type="EMBL" id="KAH8107108.1"/>
    </source>
</evidence>
<feature type="region of interest" description="Disordered" evidence="7">
    <location>
        <begin position="1641"/>
        <end position="1737"/>
    </location>
</feature>
<feature type="transmembrane region" description="Helical" evidence="8">
    <location>
        <begin position="2268"/>
        <end position="2286"/>
    </location>
</feature>
<dbReference type="Pfam" id="PF26122">
    <property type="entry name" value="CBM_Mok13"/>
    <property type="match status" value="1"/>
</dbReference>
<evidence type="ECO:0000256" key="3">
    <source>
        <dbReference type="ARBA" id="ARBA00022676"/>
    </source>
</evidence>
<keyword evidence="12" id="KW-1185">Reference proteome</keyword>
<dbReference type="Pfam" id="PF00534">
    <property type="entry name" value="Glycos_transf_1"/>
    <property type="match status" value="1"/>
</dbReference>
<evidence type="ECO:0000256" key="5">
    <source>
        <dbReference type="ARBA" id="ARBA00023316"/>
    </source>
</evidence>
<keyword evidence="11" id="KW-0378">Hydrolase</keyword>
<feature type="transmembrane region" description="Helical" evidence="8">
    <location>
        <begin position="1919"/>
        <end position="1942"/>
    </location>
</feature>
<dbReference type="CDD" id="cd11323">
    <property type="entry name" value="AmyAc_AGS"/>
    <property type="match status" value="1"/>
</dbReference>
<feature type="region of interest" description="Disordered" evidence="7">
    <location>
        <begin position="1861"/>
        <end position="1894"/>
    </location>
</feature>
<dbReference type="SMART" id="SM00642">
    <property type="entry name" value="Aamy"/>
    <property type="match status" value="1"/>
</dbReference>
<feature type="transmembrane region" description="Helical" evidence="8">
    <location>
        <begin position="2164"/>
        <end position="2187"/>
    </location>
</feature>
<evidence type="ECO:0000256" key="9">
    <source>
        <dbReference type="SAM" id="SignalP"/>
    </source>
</evidence>
<keyword evidence="8" id="KW-0812">Transmembrane</keyword>
<dbReference type="GO" id="GO:0016787">
    <property type="term" value="F:hydrolase activity"/>
    <property type="evidence" value="ECO:0007669"/>
    <property type="project" value="UniProtKB-KW"/>
</dbReference>
<evidence type="ECO:0000313" key="12">
    <source>
        <dbReference type="Proteomes" id="UP000813824"/>
    </source>
</evidence>
<dbReference type="InterPro" id="IPR058656">
    <property type="entry name" value="Mok11-13/Ags1-like_GH"/>
</dbReference>
<dbReference type="GO" id="GO:0070600">
    <property type="term" value="P:fungal-type cell wall (1-&gt;3)-alpha-glucan biosynthetic process"/>
    <property type="evidence" value="ECO:0007669"/>
    <property type="project" value="TreeGrafter"/>
</dbReference>
<feature type="transmembrane region" description="Helical" evidence="8">
    <location>
        <begin position="1954"/>
        <end position="1973"/>
    </location>
</feature>
<dbReference type="Gene3D" id="3.20.20.80">
    <property type="entry name" value="Glycosidases"/>
    <property type="match status" value="2"/>
</dbReference>
<reference evidence="11" key="1">
    <citation type="journal article" date="2021" name="New Phytol.">
        <title>Evolutionary innovations through gain and loss of genes in the ectomycorrhizal Boletales.</title>
        <authorList>
            <person name="Wu G."/>
            <person name="Miyauchi S."/>
            <person name="Morin E."/>
            <person name="Kuo A."/>
            <person name="Drula E."/>
            <person name="Varga T."/>
            <person name="Kohler A."/>
            <person name="Feng B."/>
            <person name="Cao Y."/>
            <person name="Lipzen A."/>
            <person name="Daum C."/>
            <person name="Hundley H."/>
            <person name="Pangilinan J."/>
            <person name="Johnson J."/>
            <person name="Barry K."/>
            <person name="LaButti K."/>
            <person name="Ng V."/>
            <person name="Ahrendt S."/>
            <person name="Min B."/>
            <person name="Choi I.G."/>
            <person name="Park H."/>
            <person name="Plett J.M."/>
            <person name="Magnuson J."/>
            <person name="Spatafora J.W."/>
            <person name="Nagy L.G."/>
            <person name="Henrissat B."/>
            <person name="Grigoriev I.V."/>
            <person name="Yang Z.L."/>
            <person name="Xu J."/>
            <person name="Martin F.M."/>
        </authorList>
    </citation>
    <scope>NUCLEOTIDE SEQUENCE</scope>
    <source>
        <strain evidence="11">KKN 215</strain>
    </source>
</reference>